<dbReference type="InterPro" id="IPR027417">
    <property type="entry name" value="P-loop_NTPase"/>
</dbReference>
<comment type="caution">
    <text evidence="1">The sequence shown here is derived from an EMBL/GenBank/DDBJ whole genome shotgun (WGS) entry which is preliminary data.</text>
</comment>
<evidence type="ECO:0008006" key="3">
    <source>
        <dbReference type="Google" id="ProtNLM"/>
    </source>
</evidence>
<dbReference type="Proteomes" id="UP000676336">
    <property type="component" value="Unassembled WGS sequence"/>
</dbReference>
<dbReference type="Gene3D" id="3.40.50.300">
    <property type="entry name" value="P-loop containing nucleotide triphosphate hydrolases"/>
    <property type="match status" value="1"/>
</dbReference>
<feature type="non-terminal residue" evidence="1">
    <location>
        <position position="1"/>
    </location>
</feature>
<evidence type="ECO:0000313" key="2">
    <source>
        <dbReference type="Proteomes" id="UP000676336"/>
    </source>
</evidence>
<protein>
    <recommendedName>
        <fullName evidence="3">ABC transporter domain-containing protein</fullName>
    </recommendedName>
</protein>
<sequence>PSGSGKSSLLDILADRKDPRGTSGVVLVDNFLRHPSFRYTVGYVVQEDICSGT</sequence>
<evidence type="ECO:0000313" key="1">
    <source>
        <dbReference type="EMBL" id="CAF5226688.1"/>
    </source>
</evidence>
<dbReference type="EMBL" id="CAJOBI010362171">
    <property type="protein sequence ID" value="CAF5226688.1"/>
    <property type="molecule type" value="Genomic_DNA"/>
</dbReference>
<proteinExistence type="predicted"/>
<name>A0A8S3K5T7_9BILA</name>
<dbReference type="AlphaFoldDB" id="A0A8S3K5T7"/>
<accession>A0A8S3K5T7</accession>
<feature type="non-terminal residue" evidence="1">
    <location>
        <position position="53"/>
    </location>
</feature>
<dbReference type="SUPFAM" id="SSF52540">
    <property type="entry name" value="P-loop containing nucleoside triphosphate hydrolases"/>
    <property type="match status" value="1"/>
</dbReference>
<gene>
    <name evidence="1" type="ORF">SMN809_LOCUS84908</name>
</gene>
<organism evidence="1 2">
    <name type="scientific">Rotaria magnacalcarata</name>
    <dbReference type="NCBI Taxonomy" id="392030"/>
    <lineage>
        <taxon>Eukaryota</taxon>
        <taxon>Metazoa</taxon>
        <taxon>Spiralia</taxon>
        <taxon>Gnathifera</taxon>
        <taxon>Rotifera</taxon>
        <taxon>Eurotatoria</taxon>
        <taxon>Bdelloidea</taxon>
        <taxon>Philodinida</taxon>
        <taxon>Philodinidae</taxon>
        <taxon>Rotaria</taxon>
    </lineage>
</organism>
<reference evidence="1" key="1">
    <citation type="submission" date="2021-02" db="EMBL/GenBank/DDBJ databases">
        <authorList>
            <person name="Nowell W R."/>
        </authorList>
    </citation>
    <scope>NUCLEOTIDE SEQUENCE</scope>
</reference>